<evidence type="ECO:0000313" key="4">
    <source>
        <dbReference type="EMBL" id="SDG36796.1"/>
    </source>
</evidence>
<dbReference type="Gene3D" id="3.40.1280.10">
    <property type="match status" value="1"/>
</dbReference>
<evidence type="ECO:0000256" key="1">
    <source>
        <dbReference type="ARBA" id="ARBA00022603"/>
    </source>
</evidence>
<accession>A0A1H0EYX2</accession>
<dbReference type="SUPFAM" id="SSF55315">
    <property type="entry name" value="L30e-like"/>
    <property type="match status" value="1"/>
</dbReference>
<organism evidence="5 7">
    <name type="scientific">Prevotella communis</name>
    <dbReference type="NCBI Taxonomy" id="2913614"/>
    <lineage>
        <taxon>Bacteria</taxon>
        <taxon>Pseudomonadati</taxon>
        <taxon>Bacteroidota</taxon>
        <taxon>Bacteroidia</taxon>
        <taxon>Bacteroidales</taxon>
        <taxon>Prevotellaceae</taxon>
        <taxon>Prevotella</taxon>
    </lineage>
</organism>
<feature type="domain" description="tRNA/rRNA methyltransferase SpoU type" evidence="3">
    <location>
        <begin position="123"/>
        <end position="260"/>
    </location>
</feature>
<keyword evidence="1 4" id="KW-0489">Methyltransferase</keyword>
<dbReference type="Proteomes" id="UP000199134">
    <property type="component" value="Unassembled WGS sequence"/>
</dbReference>
<dbReference type="EMBL" id="FNIW01000004">
    <property type="protein sequence ID" value="SDN87533.1"/>
    <property type="molecule type" value="Genomic_DNA"/>
</dbReference>
<gene>
    <name evidence="5" type="ORF">SAMN04487900_104121</name>
    <name evidence="4" type="ORF">SAMN04487901_10377</name>
</gene>
<dbReference type="GO" id="GO:0006396">
    <property type="term" value="P:RNA processing"/>
    <property type="evidence" value="ECO:0007669"/>
    <property type="project" value="InterPro"/>
</dbReference>
<evidence type="ECO:0000313" key="6">
    <source>
        <dbReference type="Proteomes" id="UP000198779"/>
    </source>
</evidence>
<evidence type="ECO:0000313" key="7">
    <source>
        <dbReference type="Proteomes" id="UP000199134"/>
    </source>
</evidence>
<dbReference type="Pfam" id="PF00588">
    <property type="entry name" value="SpoU_methylase"/>
    <property type="match status" value="1"/>
</dbReference>
<evidence type="ECO:0000313" key="5">
    <source>
        <dbReference type="EMBL" id="SDN87533.1"/>
    </source>
</evidence>
<reference evidence="4 7" key="1">
    <citation type="submission" date="2016-10" db="EMBL/GenBank/DDBJ databases">
        <authorList>
            <person name="de Groot N.N."/>
        </authorList>
    </citation>
    <scope>NUCLEOTIDE SEQUENCE [LARGE SCALE GENOMIC DNA]</scope>
    <source>
        <strain evidence="7">BP1-145</strain>
        <strain evidence="4">BP1-148</strain>
    </source>
</reference>
<protein>
    <submittedName>
        <fullName evidence="5">tRNA G18 (Ribose-2'-O)-methylase SpoU</fullName>
    </submittedName>
</protein>
<accession>A0A1G7TN97</accession>
<dbReference type="RefSeq" id="WP_091815010.1">
    <property type="nucleotide sequence ID" value="NZ_FNCQ01000003.1"/>
</dbReference>
<evidence type="ECO:0000256" key="2">
    <source>
        <dbReference type="ARBA" id="ARBA00022679"/>
    </source>
</evidence>
<dbReference type="InterPro" id="IPR051259">
    <property type="entry name" value="rRNA_Methyltransferase"/>
</dbReference>
<dbReference type="InterPro" id="IPR029064">
    <property type="entry name" value="Ribosomal_eL30-like_sf"/>
</dbReference>
<dbReference type="STRING" id="645274.SAMN04487901_10377"/>
<reference evidence="5 6" key="2">
    <citation type="submission" date="2016-10" db="EMBL/GenBank/DDBJ databases">
        <authorList>
            <person name="Varghese N."/>
            <person name="Submissions S."/>
        </authorList>
    </citation>
    <scope>NUCLEOTIDE SEQUENCE</scope>
    <source>
        <strain evidence="5">BP1-145</strain>
        <strain evidence="6">BP1-148</strain>
    </source>
</reference>
<keyword evidence="2" id="KW-0808">Transferase</keyword>
<dbReference type="GO" id="GO:0003723">
    <property type="term" value="F:RNA binding"/>
    <property type="evidence" value="ECO:0007669"/>
    <property type="project" value="InterPro"/>
</dbReference>
<dbReference type="PANTHER" id="PTHR43191:SF12">
    <property type="entry name" value="RRNA METHYLASE"/>
    <property type="match status" value="1"/>
</dbReference>
<dbReference type="Proteomes" id="UP000198779">
    <property type="component" value="Unassembled WGS sequence"/>
</dbReference>
<dbReference type="OrthoDB" id="9794400at2"/>
<name>A0A1H0EYX2_9BACT</name>
<dbReference type="AlphaFoldDB" id="A0A1H0EYX2"/>
<dbReference type="SUPFAM" id="SSF75217">
    <property type="entry name" value="alpha/beta knot"/>
    <property type="match status" value="1"/>
</dbReference>
<dbReference type="PANTHER" id="PTHR43191">
    <property type="entry name" value="RRNA METHYLTRANSFERASE 3"/>
    <property type="match status" value="1"/>
</dbReference>
<dbReference type="Gene3D" id="3.30.1330.30">
    <property type="match status" value="1"/>
</dbReference>
<proteinExistence type="predicted"/>
<dbReference type="CDD" id="cd18095">
    <property type="entry name" value="SpoU-like_rRNA-MTase"/>
    <property type="match status" value="1"/>
</dbReference>
<keyword evidence="6" id="KW-1185">Reference proteome</keyword>
<dbReference type="InterPro" id="IPR029026">
    <property type="entry name" value="tRNA_m1G_MTases_N"/>
</dbReference>
<dbReference type="InterPro" id="IPR001537">
    <property type="entry name" value="SpoU_MeTrfase"/>
</dbReference>
<dbReference type="EMBL" id="FNCQ01000003">
    <property type="protein sequence ID" value="SDG36796.1"/>
    <property type="molecule type" value="Genomic_DNA"/>
</dbReference>
<dbReference type="InterPro" id="IPR029028">
    <property type="entry name" value="Alpha/beta_knot_MTases"/>
</dbReference>
<sequence>MSSIKEISSLNEPGLEVFGQLTEAQLRNALDPEKGIFIAESPKVIRVALDAGYEPLSLLCERRHITGDAADIIARCGDIPVYTGDRELLAQLTGYTLTRGVLCAMRRPQARPLQEVIRDARRVVVIDGVVDTTNIGAIFRSAAALGIEAVLLTRNSCDPWNRRAVRVSMGSVFLVPWTWLDSYEDLKALGFKTVAMALTDKSISLDDPVLKAEARLAIVMGTEGDGLPKETIASTDYVVRIPMAHGVDSLNVAAAAAVAFWELGKCQ</sequence>
<dbReference type="GO" id="GO:0032259">
    <property type="term" value="P:methylation"/>
    <property type="evidence" value="ECO:0007669"/>
    <property type="project" value="UniProtKB-KW"/>
</dbReference>
<evidence type="ECO:0000259" key="3">
    <source>
        <dbReference type="Pfam" id="PF00588"/>
    </source>
</evidence>
<dbReference type="GO" id="GO:0008173">
    <property type="term" value="F:RNA methyltransferase activity"/>
    <property type="evidence" value="ECO:0007669"/>
    <property type="project" value="InterPro"/>
</dbReference>